<dbReference type="EMBL" id="JBHSEF010000011">
    <property type="protein sequence ID" value="MFC4354630.1"/>
    <property type="molecule type" value="Genomic_DNA"/>
</dbReference>
<dbReference type="Gene3D" id="3.60.110.10">
    <property type="entry name" value="Carbon-nitrogen hydrolase"/>
    <property type="match status" value="1"/>
</dbReference>
<sequence length="261" mass="29731">MKIATIQTDIHFGDPDANYEQMKQLIKKALEQQPDLIVLPEMWNAAYDLENLESHADEDGERTITFLQSLARQGNVTIHGGSVAVRRGSNYYNTSYTVDATGEVIHVYDKMHLFQLMNEHHYLSPGTVADTFELEEICFAAMTCYDLRFPELARHYALKGAHVLLVPAQWPTARLDHWRILLQARAIENQMYVVAVNRVGNDPANAFPGHSLIIDPWGTILYEGKSGEEVAITELDLGNVEEFRKKVPVFEDRLPTRYKLD</sequence>
<proteinExistence type="inferred from homology"/>
<dbReference type="PANTHER" id="PTHR23088">
    <property type="entry name" value="NITRILASE-RELATED"/>
    <property type="match status" value="1"/>
</dbReference>
<evidence type="ECO:0000313" key="6">
    <source>
        <dbReference type="Proteomes" id="UP001595733"/>
    </source>
</evidence>
<comment type="pathway">
    <text evidence="1">Glycan degradation; xylan degradation.</text>
</comment>
<keyword evidence="6" id="KW-1185">Reference proteome</keyword>
<protein>
    <submittedName>
        <fullName evidence="5">Carbon-nitrogen family hydrolase</fullName>
    </submittedName>
</protein>
<name>A0ABV8UUN4_9BACL</name>
<comment type="caution">
    <text evidence="5">The sequence shown here is derived from an EMBL/GenBank/DDBJ whole genome shotgun (WGS) entry which is preliminary data.</text>
</comment>
<evidence type="ECO:0000259" key="4">
    <source>
        <dbReference type="PROSITE" id="PS50263"/>
    </source>
</evidence>
<evidence type="ECO:0000256" key="2">
    <source>
        <dbReference type="ARBA" id="ARBA00010613"/>
    </source>
</evidence>
<dbReference type="InterPro" id="IPR036526">
    <property type="entry name" value="C-N_Hydrolase_sf"/>
</dbReference>
<reference evidence="6" key="1">
    <citation type="journal article" date="2019" name="Int. J. Syst. Evol. Microbiol.">
        <title>The Global Catalogue of Microorganisms (GCM) 10K type strain sequencing project: providing services to taxonomists for standard genome sequencing and annotation.</title>
        <authorList>
            <consortium name="The Broad Institute Genomics Platform"/>
            <consortium name="The Broad Institute Genome Sequencing Center for Infectious Disease"/>
            <person name="Wu L."/>
            <person name="Ma J."/>
        </authorList>
    </citation>
    <scope>NUCLEOTIDE SEQUENCE [LARGE SCALE GENOMIC DNA]</scope>
    <source>
        <strain evidence="6">CCUG 50353</strain>
    </source>
</reference>
<dbReference type="Pfam" id="PF00795">
    <property type="entry name" value="CN_hydrolase"/>
    <property type="match status" value="1"/>
</dbReference>
<evidence type="ECO:0000256" key="3">
    <source>
        <dbReference type="PROSITE-ProRule" id="PRU10061"/>
    </source>
</evidence>
<feature type="domain" description="CN hydrolase" evidence="4">
    <location>
        <begin position="1"/>
        <end position="237"/>
    </location>
</feature>
<evidence type="ECO:0000256" key="1">
    <source>
        <dbReference type="ARBA" id="ARBA00004851"/>
    </source>
</evidence>
<dbReference type="PROSITE" id="PS01227">
    <property type="entry name" value="UPF0012"/>
    <property type="match status" value="1"/>
</dbReference>
<dbReference type="SUPFAM" id="SSF56317">
    <property type="entry name" value="Carbon-nitrogen hydrolase"/>
    <property type="match status" value="1"/>
</dbReference>
<dbReference type="RefSeq" id="WP_378140901.1">
    <property type="nucleotide sequence ID" value="NZ_JBHSEF010000011.1"/>
</dbReference>
<feature type="active site" description="Nucleophile" evidence="3">
    <location>
        <position position="234"/>
    </location>
</feature>
<dbReference type="Proteomes" id="UP001595733">
    <property type="component" value="Unassembled WGS sequence"/>
</dbReference>
<dbReference type="PROSITE" id="PS50263">
    <property type="entry name" value="CN_HYDROLASE"/>
    <property type="match status" value="1"/>
</dbReference>
<keyword evidence="5" id="KW-0378">Hydrolase</keyword>
<dbReference type="GO" id="GO:0016787">
    <property type="term" value="F:hydrolase activity"/>
    <property type="evidence" value="ECO:0007669"/>
    <property type="project" value="UniProtKB-KW"/>
</dbReference>
<organism evidence="5 6">
    <name type="scientific">Chryseomicrobium palamuruense</name>
    <dbReference type="NCBI Taxonomy" id="682973"/>
    <lineage>
        <taxon>Bacteria</taxon>
        <taxon>Bacillati</taxon>
        <taxon>Bacillota</taxon>
        <taxon>Bacilli</taxon>
        <taxon>Bacillales</taxon>
        <taxon>Caryophanaceae</taxon>
        <taxon>Chryseomicrobium</taxon>
    </lineage>
</organism>
<gene>
    <name evidence="5" type="ORF">ACFO0S_05985</name>
</gene>
<dbReference type="CDD" id="cd07583">
    <property type="entry name" value="nitrilase_5"/>
    <property type="match status" value="1"/>
</dbReference>
<dbReference type="InterPro" id="IPR001110">
    <property type="entry name" value="UPF0012_CS"/>
</dbReference>
<evidence type="ECO:0000313" key="5">
    <source>
        <dbReference type="EMBL" id="MFC4354630.1"/>
    </source>
</evidence>
<dbReference type="InterPro" id="IPR031158">
    <property type="entry name" value="GH10_AS"/>
</dbReference>
<dbReference type="InterPro" id="IPR003010">
    <property type="entry name" value="C-N_Hydrolase"/>
</dbReference>
<comment type="similarity">
    <text evidence="2">Belongs to the carbon-nitrogen hydrolase superfamily. NIT1/NIT2 family.</text>
</comment>
<dbReference type="PROSITE" id="PS00591">
    <property type="entry name" value="GH10_1"/>
    <property type="match status" value="1"/>
</dbReference>
<accession>A0ABV8UUN4</accession>
<dbReference type="PANTHER" id="PTHR23088:SF27">
    <property type="entry name" value="DEAMINATED GLUTATHIONE AMIDASE"/>
    <property type="match status" value="1"/>
</dbReference>